<dbReference type="Proteomes" id="UP000182888">
    <property type="component" value="Unassembled WGS sequence"/>
</dbReference>
<evidence type="ECO:0000313" key="3">
    <source>
        <dbReference type="EMBL" id="CDX60980.1"/>
    </source>
</evidence>
<dbReference type="InterPro" id="IPR001387">
    <property type="entry name" value="Cro/C1-type_HTH"/>
</dbReference>
<gene>
    <name evidence="3" type="ORF">MPL1032_310023</name>
</gene>
<evidence type="ECO:0000256" key="1">
    <source>
        <dbReference type="ARBA" id="ARBA00007227"/>
    </source>
</evidence>
<dbReference type="InterPro" id="IPR010359">
    <property type="entry name" value="IrrE_HExxH"/>
</dbReference>
<accession>A0A0K2W4K6</accession>
<sequence>MSFGVPNFRGERLREARLARGMFKNTLGDLIGVSGSAISRYEDGLDKPQAHRVSVIAEKLQFPQSFFFTPAWGEEIGLVHWRSRASESKSAREITEQRIRWLCEIFGFLQSDVDFPKLNLPELDIPKDFNLITNGQIEQAATDLRSYWKLRTEPIPDMILALENAGIPVTTLKIPSDKQDGLCFTSNLLQRPFVIINVEGVSCSRARFDAAHELGHLVLHRNVTPDQARMPAAHKLIEQQAHRFAGAMLFPRESFIAEVGSVSLDYFCALKRRWGISISAMIMRAYDLGLTDEDGKAQLFRSMTVRRWRGPLREPYDSPKDMPLERPRMLRRGFEVMLASGGFAKSTVKSAIPLPDQELEQLSSLDEGTFADGKLDQTALARLKPAAEMLDLESGNVLLFRRRFR</sequence>
<protein>
    <recommendedName>
        <fullName evidence="2">HTH cro/C1-type domain-containing protein</fullName>
    </recommendedName>
</protein>
<dbReference type="AlphaFoldDB" id="A0A0K2W4K6"/>
<dbReference type="Pfam" id="PF13560">
    <property type="entry name" value="HTH_31"/>
    <property type="match status" value="1"/>
</dbReference>
<comment type="similarity">
    <text evidence="1">Belongs to the short-chain fatty acyl-CoA assimilation regulator (ScfR) family.</text>
</comment>
<dbReference type="Gene3D" id="1.10.260.40">
    <property type="entry name" value="lambda repressor-like DNA-binding domains"/>
    <property type="match status" value="1"/>
</dbReference>
<dbReference type="PROSITE" id="PS50943">
    <property type="entry name" value="HTH_CROC1"/>
    <property type="match status" value="1"/>
</dbReference>
<dbReference type="GO" id="GO:0003677">
    <property type="term" value="F:DNA binding"/>
    <property type="evidence" value="ECO:0007669"/>
    <property type="project" value="InterPro"/>
</dbReference>
<dbReference type="PANTHER" id="PTHR43236">
    <property type="entry name" value="ANTITOXIN HIGA1"/>
    <property type="match status" value="1"/>
</dbReference>
<dbReference type="Pfam" id="PF06114">
    <property type="entry name" value="Peptidase_M78"/>
    <property type="match status" value="1"/>
</dbReference>
<organism evidence="3 4">
    <name type="scientific">Mesorhizobium plurifarium</name>
    <dbReference type="NCBI Taxonomy" id="69974"/>
    <lineage>
        <taxon>Bacteria</taxon>
        <taxon>Pseudomonadati</taxon>
        <taxon>Pseudomonadota</taxon>
        <taxon>Alphaproteobacteria</taxon>
        <taxon>Hyphomicrobiales</taxon>
        <taxon>Phyllobacteriaceae</taxon>
        <taxon>Mesorhizobium</taxon>
    </lineage>
</organism>
<dbReference type="EMBL" id="CCND01000025">
    <property type="protein sequence ID" value="CDX60980.1"/>
    <property type="molecule type" value="Genomic_DNA"/>
</dbReference>
<dbReference type="Gene3D" id="1.10.10.2910">
    <property type="match status" value="1"/>
</dbReference>
<proteinExistence type="inferred from homology"/>
<evidence type="ECO:0000259" key="2">
    <source>
        <dbReference type="PROSITE" id="PS50943"/>
    </source>
</evidence>
<dbReference type="CDD" id="cd00093">
    <property type="entry name" value="HTH_XRE"/>
    <property type="match status" value="1"/>
</dbReference>
<reference evidence="4" key="1">
    <citation type="submission" date="2014-08" db="EMBL/GenBank/DDBJ databases">
        <authorList>
            <person name="Edwards T."/>
        </authorList>
    </citation>
    <scope>NUCLEOTIDE SEQUENCE [LARGE SCALE GENOMIC DNA]</scope>
</reference>
<dbReference type="SUPFAM" id="SSF47413">
    <property type="entry name" value="lambda repressor-like DNA-binding domains"/>
    <property type="match status" value="1"/>
</dbReference>
<dbReference type="InterPro" id="IPR052345">
    <property type="entry name" value="Rad_response_metalloprotease"/>
</dbReference>
<feature type="domain" description="HTH cro/C1-type" evidence="2">
    <location>
        <begin position="13"/>
        <end position="67"/>
    </location>
</feature>
<evidence type="ECO:0000313" key="4">
    <source>
        <dbReference type="Proteomes" id="UP000182888"/>
    </source>
</evidence>
<dbReference type="SMART" id="SM00530">
    <property type="entry name" value="HTH_XRE"/>
    <property type="match status" value="1"/>
</dbReference>
<dbReference type="InterPro" id="IPR010982">
    <property type="entry name" value="Lambda_DNA-bd_dom_sf"/>
</dbReference>
<dbReference type="PANTHER" id="PTHR43236:SF1">
    <property type="entry name" value="BLL7220 PROTEIN"/>
    <property type="match status" value="1"/>
</dbReference>
<name>A0A0K2W4K6_MESPL</name>